<keyword evidence="9" id="KW-1185">Reference proteome</keyword>
<dbReference type="InterPro" id="IPR000917">
    <property type="entry name" value="Sulfatase_N"/>
</dbReference>
<dbReference type="PANTHER" id="PTHR42693:SF42">
    <property type="entry name" value="ARYLSULFATASE G"/>
    <property type="match status" value="1"/>
</dbReference>
<dbReference type="Proteomes" id="UP000013909">
    <property type="component" value="Unassembled WGS sequence"/>
</dbReference>
<keyword evidence="4" id="KW-0732">Signal</keyword>
<gene>
    <name evidence="8" type="ORF">ADIS_1252</name>
</gene>
<dbReference type="AlphaFoldDB" id="R7ZWK5"/>
<feature type="domain" description="Sulfatase N-terminal" evidence="7">
    <location>
        <begin position="48"/>
        <end position="386"/>
    </location>
</feature>
<dbReference type="GO" id="GO:0046872">
    <property type="term" value="F:metal ion binding"/>
    <property type="evidence" value="ECO:0007669"/>
    <property type="project" value="UniProtKB-KW"/>
</dbReference>
<dbReference type="Pfam" id="PF00884">
    <property type="entry name" value="Sulfatase"/>
    <property type="match status" value="1"/>
</dbReference>
<keyword evidence="5 8" id="KW-0378">Hydrolase</keyword>
<keyword evidence="3" id="KW-0479">Metal-binding</keyword>
<organism evidence="8 9">
    <name type="scientific">Lunatimonas lonarensis</name>
    <dbReference type="NCBI Taxonomy" id="1232681"/>
    <lineage>
        <taxon>Bacteria</taxon>
        <taxon>Pseudomonadati</taxon>
        <taxon>Bacteroidota</taxon>
        <taxon>Cytophagia</taxon>
        <taxon>Cytophagales</taxon>
        <taxon>Cyclobacteriaceae</taxon>
    </lineage>
</organism>
<evidence type="ECO:0000256" key="5">
    <source>
        <dbReference type="ARBA" id="ARBA00022801"/>
    </source>
</evidence>
<dbReference type="RefSeq" id="WP_010853398.1">
    <property type="nucleotide sequence ID" value="NZ_AQHR01000040.1"/>
</dbReference>
<protein>
    <submittedName>
        <fullName evidence="8">Arylsulfatase</fullName>
        <ecNumber evidence="8">3.1.6.1</ecNumber>
    </submittedName>
</protein>
<evidence type="ECO:0000256" key="1">
    <source>
        <dbReference type="ARBA" id="ARBA00001913"/>
    </source>
</evidence>
<name>R7ZWK5_9BACT</name>
<dbReference type="PANTHER" id="PTHR42693">
    <property type="entry name" value="ARYLSULFATASE FAMILY MEMBER"/>
    <property type="match status" value="1"/>
</dbReference>
<comment type="similarity">
    <text evidence="2">Belongs to the sulfatase family.</text>
</comment>
<reference evidence="8 9" key="1">
    <citation type="submission" date="2013-02" db="EMBL/GenBank/DDBJ databases">
        <title>A novel strain isolated from Lonar lake, Maharashtra, India.</title>
        <authorList>
            <person name="Singh A."/>
        </authorList>
    </citation>
    <scope>NUCLEOTIDE SEQUENCE [LARGE SCALE GENOMIC DNA]</scope>
    <source>
        <strain evidence="8 9">AK24</strain>
    </source>
</reference>
<evidence type="ECO:0000313" key="9">
    <source>
        <dbReference type="Proteomes" id="UP000013909"/>
    </source>
</evidence>
<comment type="cofactor">
    <cofactor evidence="1">
        <name>Ca(2+)</name>
        <dbReference type="ChEBI" id="CHEBI:29108"/>
    </cofactor>
</comment>
<dbReference type="PATRIC" id="fig|1288963.3.peg.1250"/>
<dbReference type="EC" id="3.1.6.1" evidence="8"/>
<dbReference type="STRING" id="1232681.ADIS_1252"/>
<dbReference type="EMBL" id="AQHR01000040">
    <property type="protein sequence ID" value="EON78389.1"/>
    <property type="molecule type" value="Genomic_DNA"/>
</dbReference>
<evidence type="ECO:0000259" key="7">
    <source>
        <dbReference type="Pfam" id="PF00884"/>
    </source>
</evidence>
<evidence type="ECO:0000256" key="3">
    <source>
        <dbReference type="ARBA" id="ARBA00022723"/>
    </source>
</evidence>
<dbReference type="OrthoDB" id="9762324at2"/>
<dbReference type="CDD" id="cd16155">
    <property type="entry name" value="sulfatase_like"/>
    <property type="match status" value="1"/>
</dbReference>
<dbReference type="InterPro" id="IPR017850">
    <property type="entry name" value="Alkaline_phosphatase_core_sf"/>
</dbReference>
<keyword evidence="6" id="KW-0106">Calcium</keyword>
<dbReference type="GO" id="GO:0004065">
    <property type="term" value="F:arylsulfatase activity"/>
    <property type="evidence" value="ECO:0007669"/>
    <property type="project" value="UniProtKB-EC"/>
</dbReference>
<proteinExistence type="inferred from homology"/>
<evidence type="ECO:0000256" key="6">
    <source>
        <dbReference type="ARBA" id="ARBA00022837"/>
    </source>
</evidence>
<dbReference type="InterPro" id="IPR050738">
    <property type="entry name" value="Sulfatase"/>
</dbReference>
<sequence length="516" mass="57990">MKRKGVNSQIITLILVVSSISWGISSSLVPLFEGIDGISGVNEIESRPNILFILTDDQAFSTIGALGNTRIQTPTMDGLVTEGTHFTNAYVMGGSSPAICSPSRAMLFSGRTLWNLENQGQYGFEISAAYQTLFQVFLENGYNTFATGKNEPGRDGHFARSFNHADKVLFRGMTGSQYRLPLVSFSPEGDYSREREEIHTGTHSAEVYADAAIRFIEEQADSEVPFVAYVAFQTPHDPRQAPEEFQAKYSADEMVLPASYLPQHPFDNGMLQIRDEQLAGFPRTPDEIKQHIADYYAMVSHDDFQISRILNALKRSGKYEKTIIVFTSDNGLAVGKHGLMGKQNLYEHSIRVPLILVGPGIPKGEQRNHLCYIYDLNPTLCELAGIPVPGSVQFKSMADIIADPTRQHRDYLYFAFMYWQRAVRNERFKLVEYSVEEKRHTQLFDLISDREELHNLAGNPEFQQEVADLRELLLGEKDSQNDGNSTSEFATGQGTAFWQTYLNVKTSEVPQPSFEN</sequence>
<dbReference type="Gene3D" id="3.40.720.10">
    <property type="entry name" value="Alkaline Phosphatase, subunit A"/>
    <property type="match status" value="1"/>
</dbReference>
<comment type="caution">
    <text evidence="8">The sequence shown here is derived from an EMBL/GenBank/DDBJ whole genome shotgun (WGS) entry which is preliminary data.</text>
</comment>
<evidence type="ECO:0000313" key="8">
    <source>
        <dbReference type="EMBL" id="EON78389.1"/>
    </source>
</evidence>
<evidence type="ECO:0000256" key="2">
    <source>
        <dbReference type="ARBA" id="ARBA00008779"/>
    </source>
</evidence>
<dbReference type="SUPFAM" id="SSF53649">
    <property type="entry name" value="Alkaline phosphatase-like"/>
    <property type="match status" value="1"/>
</dbReference>
<evidence type="ECO:0000256" key="4">
    <source>
        <dbReference type="ARBA" id="ARBA00022729"/>
    </source>
</evidence>
<accession>R7ZWK5</accession>